<organism evidence="1 2">
    <name type="scientific">Methylobacterium radiotolerans (strain ATCC 27329 / DSM 1819 / JCM 2831 / NBRC 15690 / NCIMB 10815 / 0-1)</name>
    <dbReference type="NCBI Taxonomy" id="426355"/>
    <lineage>
        <taxon>Bacteria</taxon>
        <taxon>Pseudomonadati</taxon>
        <taxon>Pseudomonadota</taxon>
        <taxon>Alphaproteobacteria</taxon>
        <taxon>Hyphomicrobiales</taxon>
        <taxon>Methylobacteriaceae</taxon>
        <taxon>Methylobacterium</taxon>
    </lineage>
</organism>
<evidence type="ECO:0008006" key="3">
    <source>
        <dbReference type="Google" id="ProtNLM"/>
    </source>
</evidence>
<protein>
    <recommendedName>
        <fullName evidence="3">Methyltransferase family protein</fullName>
    </recommendedName>
</protein>
<dbReference type="KEGG" id="mrd:Mrad2831_1168"/>
<evidence type="ECO:0000313" key="2">
    <source>
        <dbReference type="Proteomes" id="UP000006589"/>
    </source>
</evidence>
<dbReference type="Proteomes" id="UP000006589">
    <property type="component" value="Chromosome"/>
</dbReference>
<sequence>MSMTAIGNSYGTDKATTKGNMHAYTCLYDVLFGQLRGKAINLMEIGLNMGGPELGGSASRKVQDVPSVRMWREFFPRSHVFGVDISDFSAYQNDHFTFFRADCGNIVDLRRVVSGAPQCDIIIDDGSHASYHQQITFLELFRILKSGGIYIIEDLDWQPTEYEAELPRVPKTRDLLSGFIRTGSFNDTGTIPESHWSGLRNEIENVMLVEAAKLNEMGGIYNRLNSISAEHYDRDTHPAMFSARHLKQSALRGIDFLRSLAGNALSARNTVKVAIIQKRHAAI</sequence>
<dbReference type="Gene3D" id="3.40.50.150">
    <property type="entry name" value="Vaccinia Virus protein VP39"/>
    <property type="match status" value="1"/>
</dbReference>
<dbReference type="STRING" id="426355.Mrad2831_1168"/>
<evidence type="ECO:0000313" key="1">
    <source>
        <dbReference type="EMBL" id="ACB23175.1"/>
    </source>
</evidence>
<accession>B1M1Z0</accession>
<dbReference type="AlphaFoldDB" id="B1M1Z0"/>
<name>B1M1Z0_METRJ</name>
<dbReference type="SUPFAM" id="SSF53335">
    <property type="entry name" value="S-adenosyl-L-methionine-dependent methyltransferases"/>
    <property type="match status" value="1"/>
</dbReference>
<gene>
    <name evidence="1" type="ordered locus">Mrad2831_1168</name>
</gene>
<proteinExistence type="predicted"/>
<dbReference type="eggNOG" id="COG0457">
    <property type="taxonomic scope" value="Bacteria"/>
</dbReference>
<dbReference type="HOGENOM" id="CLU_982849_0_0_5"/>
<dbReference type="EMBL" id="CP001001">
    <property type="protein sequence ID" value="ACB23175.1"/>
    <property type="molecule type" value="Genomic_DNA"/>
</dbReference>
<dbReference type="InterPro" id="IPR029063">
    <property type="entry name" value="SAM-dependent_MTases_sf"/>
</dbReference>
<reference evidence="1 2" key="1">
    <citation type="submission" date="2008-03" db="EMBL/GenBank/DDBJ databases">
        <title>Complete sequence of chromosome of Methylobacterium radiotolerans JCM 2831.</title>
        <authorList>
            <consortium name="US DOE Joint Genome Institute"/>
            <person name="Copeland A."/>
            <person name="Lucas S."/>
            <person name="Lapidus A."/>
            <person name="Glavina del Rio T."/>
            <person name="Dalin E."/>
            <person name="Tice H."/>
            <person name="Bruce D."/>
            <person name="Goodwin L."/>
            <person name="Pitluck S."/>
            <person name="Kiss H."/>
            <person name="Brettin T."/>
            <person name="Detter J.C."/>
            <person name="Han C."/>
            <person name="Kuske C.R."/>
            <person name="Schmutz J."/>
            <person name="Larimer F."/>
            <person name="Land M."/>
            <person name="Hauser L."/>
            <person name="Kyrpides N."/>
            <person name="Mikhailova N."/>
            <person name="Marx C.J."/>
            <person name="Richardson P."/>
        </authorList>
    </citation>
    <scope>NUCLEOTIDE SEQUENCE [LARGE SCALE GENOMIC DNA]</scope>
    <source>
        <strain evidence="2">ATCC 27329 / DSM 1819 / JCM 2831 / NBRC 15690 / NCIMB 10815 / 0-1</strain>
    </source>
</reference>